<evidence type="ECO:0000256" key="2">
    <source>
        <dbReference type="ARBA" id="ARBA00012438"/>
    </source>
</evidence>
<feature type="transmembrane region" description="Helical" evidence="3">
    <location>
        <begin position="125"/>
        <end position="145"/>
    </location>
</feature>
<dbReference type="Gene3D" id="3.30.565.10">
    <property type="entry name" value="Histidine kinase-like ATPase, C-terminal domain"/>
    <property type="match status" value="1"/>
</dbReference>
<dbReference type="Pfam" id="PF02518">
    <property type="entry name" value="HATPase_c"/>
    <property type="match status" value="1"/>
</dbReference>
<feature type="transmembrane region" description="Helical" evidence="3">
    <location>
        <begin position="47"/>
        <end position="69"/>
    </location>
</feature>
<dbReference type="InterPro" id="IPR050640">
    <property type="entry name" value="Bact_2-comp_sensor_kinase"/>
</dbReference>
<keyword evidence="3" id="KW-0812">Transmembrane</keyword>
<gene>
    <name evidence="5" type="ORF">COC19_06070</name>
</gene>
<dbReference type="InterPro" id="IPR004358">
    <property type="entry name" value="Sig_transdc_His_kin-like_C"/>
</dbReference>
<dbReference type="EMBL" id="NVQR01000094">
    <property type="protein sequence ID" value="PCH60341.1"/>
    <property type="molecule type" value="Genomic_DNA"/>
</dbReference>
<feature type="domain" description="Histidine kinase" evidence="4">
    <location>
        <begin position="274"/>
        <end position="367"/>
    </location>
</feature>
<comment type="catalytic activity">
    <reaction evidence="1">
        <text>ATP + protein L-histidine = ADP + protein N-phospho-L-histidine.</text>
        <dbReference type="EC" id="2.7.13.3"/>
    </reaction>
</comment>
<name>A0A2A4MJX7_9GAMM</name>
<dbReference type="GO" id="GO:0000155">
    <property type="term" value="F:phosphorelay sensor kinase activity"/>
    <property type="evidence" value="ECO:0007669"/>
    <property type="project" value="InterPro"/>
</dbReference>
<dbReference type="SMART" id="SM00387">
    <property type="entry name" value="HATPase_c"/>
    <property type="match status" value="1"/>
</dbReference>
<evidence type="ECO:0000256" key="3">
    <source>
        <dbReference type="SAM" id="Phobius"/>
    </source>
</evidence>
<accession>A0A2A4MJX7</accession>
<evidence type="ECO:0000259" key="4">
    <source>
        <dbReference type="PROSITE" id="PS50109"/>
    </source>
</evidence>
<sequence length="395" mass="44983">MPTQSDLKNTLKLLAIIWLALLVIFSLRELAGTLTMQGWQYDMRADLWLATVQMWMPWVFMSPLLVMAVKRFSFTLERWGTTLLWHLLFLTGFTVVHLAAVAYHYHYLSGLITEQMQLYAGWQHMGHFLVSDPFVLMDVMVYLLFASSFNMSRYIALVREKDQQARELEQSLATSRLHALQMQVNPHFLFNTLNSVSVLVHKHDWENAQEMIHQLSDFFRATLQEPQSQLVSLKTELELVDNYLAIEQIRFKDRLSIVKNLDQRAMSIPVPVMLLQPLVENSLRHGIASIQEKGIITISSRLTQKSLIIEISDNGCGIAGSVSGRPGIGLSNVQSRLQQIYGEEYRFEMVINPGEGATVTLELPLSADTLSNNAISDSQRQTLRSEQANLHHGKA</sequence>
<dbReference type="PROSITE" id="PS50109">
    <property type="entry name" value="HIS_KIN"/>
    <property type="match status" value="1"/>
</dbReference>
<evidence type="ECO:0000313" key="5">
    <source>
        <dbReference type="EMBL" id="PCH60341.1"/>
    </source>
</evidence>
<dbReference type="SUPFAM" id="SSF55874">
    <property type="entry name" value="ATPase domain of HSP90 chaperone/DNA topoisomerase II/histidine kinase"/>
    <property type="match status" value="1"/>
</dbReference>
<dbReference type="Pfam" id="PF06580">
    <property type="entry name" value="His_kinase"/>
    <property type="match status" value="1"/>
</dbReference>
<keyword evidence="3" id="KW-1133">Transmembrane helix</keyword>
<dbReference type="GO" id="GO:0016020">
    <property type="term" value="C:membrane"/>
    <property type="evidence" value="ECO:0007669"/>
    <property type="project" value="InterPro"/>
</dbReference>
<organism evidence="5 6">
    <name type="scientific">SAR86 cluster bacterium</name>
    <dbReference type="NCBI Taxonomy" id="2030880"/>
    <lineage>
        <taxon>Bacteria</taxon>
        <taxon>Pseudomonadati</taxon>
        <taxon>Pseudomonadota</taxon>
        <taxon>Gammaproteobacteria</taxon>
        <taxon>SAR86 cluster</taxon>
    </lineage>
</organism>
<dbReference type="InterPro" id="IPR005467">
    <property type="entry name" value="His_kinase_dom"/>
</dbReference>
<dbReference type="PANTHER" id="PTHR34220:SF7">
    <property type="entry name" value="SENSOR HISTIDINE KINASE YPDA"/>
    <property type="match status" value="1"/>
</dbReference>
<reference evidence="6" key="1">
    <citation type="submission" date="2017-08" db="EMBL/GenBank/DDBJ databases">
        <title>A dynamic microbial community with high functional redundancy inhabits the cold, oxic subseafloor aquifer.</title>
        <authorList>
            <person name="Tully B.J."/>
            <person name="Wheat C.G."/>
            <person name="Glazer B.T."/>
            <person name="Huber J.A."/>
        </authorList>
    </citation>
    <scope>NUCLEOTIDE SEQUENCE [LARGE SCALE GENOMIC DNA]</scope>
</reference>
<comment type="caution">
    <text evidence="5">The sequence shown here is derived from an EMBL/GenBank/DDBJ whole genome shotgun (WGS) entry which is preliminary data.</text>
</comment>
<proteinExistence type="predicted"/>
<dbReference type="InterPro" id="IPR010559">
    <property type="entry name" value="Sig_transdc_His_kin_internal"/>
</dbReference>
<keyword evidence="3" id="KW-0472">Membrane</keyword>
<dbReference type="PRINTS" id="PR00344">
    <property type="entry name" value="BCTRLSENSOR"/>
</dbReference>
<evidence type="ECO:0000313" key="6">
    <source>
        <dbReference type="Proteomes" id="UP000218172"/>
    </source>
</evidence>
<protein>
    <recommendedName>
        <fullName evidence="2">histidine kinase</fullName>
        <ecNumber evidence="2">2.7.13.3</ecNumber>
    </recommendedName>
</protein>
<dbReference type="AlphaFoldDB" id="A0A2A4MJX7"/>
<dbReference type="EC" id="2.7.13.3" evidence="2"/>
<dbReference type="InterPro" id="IPR036890">
    <property type="entry name" value="HATPase_C_sf"/>
</dbReference>
<dbReference type="PANTHER" id="PTHR34220">
    <property type="entry name" value="SENSOR HISTIDINE KINASE YPDA"/>
    <property type="match status" value="1"/>
</dbReference>
<dbReference type="InterPro" id="IPR003594">
    <property type="entry name" value="HATPase_dom"/>
</dbReference>
<dbReference type="Proteomes" id="UP000218172">
    <property type="component" value="Unassembled WGS sequence"/>
</dbReference>
<feature type="transmembrane region" description="Helical" evidence="3">
    <location>
        <begin position="81"/>
        <end position="105"/>
    </location>
</feature>
<evidence type="ECO:0000256" key="1">
    <source>
        <dbReference type="ARBA" id="ARBA00000085"/>
    </source>
</evidence>